<evidence type="ECO:0000313" key="3">
    <source>
        <dbReference type="Proteomes" id="UP000887116"/>
    </source>
</evidence>
<dbReference type="EMBL" id="BMAO01010519">
    <property type="protein sequence ID" value="GFQ67713.1"/>
    <property type="molecule type" value="Genomic_DNA"/>
</dbReference>
<comment type="caution">
    <text evidence="2">The sequence shown here is derived from an EMBL/GenBank/DDBJ whole genome shotgun (WGS) entry which is preliminary data.</text>
</comment>
<sequence length="165" mass="18991">MSKPDFEFINKAMVSIIDIVYCISSLKMLGTNLIIIICAVFISSSIVSSSVIHSLQDCYENIPPRTVIFLTISSLYSFYKKNGAVQRWLEVNWVTEGLLKDDIIHVYNKDPIRDPTLRPLLTVDPKKYPKGYFRTNIKIPVINSFLNPEVENTCMGYWATYRNEK</sequence>
<keyword evidence="1" id="KW-0472">Membrane</keyword>
<proteinExistence type="predicted"/>
<organism evidence="2 3">
    <name type="scientific">Trichonephila clavata</name>
    <name type="common">Joro spider</name>
    <name type="synonym">Nephila clavata</name>
    <dbReference type="NCBI Taxonomy" id="2740835"/>
    <lineage>
        <taxon>Eukaryota</taxon>
        <taxon>Metazoa</taxon>
        <taxon>Ecdysozoa</taxon>
        <taxon>Arthropoda</taxon>
        <taxon>Chelicerata</taxon>
        <taxon>Arachnida</taxon>
        <taxon>Araneae</taxon>
        <taxon>Araneomorphae</taxon>
        <taxon>Entelegynae</taxon>
        <taxon>Araneoidea</taxon>
        <taxon>Nephilidae</taxon>
        <taxon>Trichonephila</taxon>
    </lineage>
</organism>
<keyword evidence="1" id="KW-0812">Transmembrane</keyword>
<name>A0A8X6KCG2_TRICU</name>
<accession>A0A8X6KCG2</accession>
<evidence type="ECO:0000256" key="1">
    <source>
        <dbReference type="SAM" id="Phobius"/>
    </source>
</evidence>
<keyword evidence="3" id="KW-1185">Reference proteome</keyword>
<evidence type="ECO:0000313" key="2">
    <source>
        <dbReference type="EMBL" id="GFQ67713.1"/>
    </source>
</evidence>
<feature type="transmembrane region" description="Helical" evidence="1">
    <location>
        <begin position="62"/>
        <end position="79"/>
    </location>
</feature>
<feature type="transmembrane region" description="Helical" evidence="1">
    <location>
        <begin position="12"/>
        <end position="42"/>
    </location>
</feature>
<protein>
    <submittedName>
        <fullName evidence="2">PI-PLC X domain-containing protein 1</fullName>
    </submittedName>
</protein>
<keyword evidence="1" id="KW-1133">Transmembrane helix</keyword>
<feature type="non-terminal residue" evidence="2">
    <location>
        <position position="1"/>
    </location>
</feature>
<gene>
    <name evidence="2" type="primary">NCL1_13109</name>
    <name evidence="2" type="ORF">TNCT_605851</name>
</gene>
<dbReference type="AlphaFoldDB" id="A0A8X6KCG2"/>
<reference evidence="2" key="1">
    <citation type="submission" date="2020-07" db="EMBL/GenBank/DDBJ databases">
        <title>Multicomponent nature underlies the extraordinary mechanical properties of spider dragline silk.</title>
        <authorList>
            <person name="Kono N."/>
            <person name="Nakamura H."/>
            <person name="Mori M."/>
            <person name="Yoshida Y."/>
            <person name="Ohtoshi R."/>
            <person name="Malay A.D."/>
            <person name="Moran D.A.P."/>
            <person name="Tomita M."/>
            <person name="Numata K."/>
            <person name="Arakawa K."/>
        </authorList>
    </citation>
    <scope>NUCLEOTIDE SEQUENCE</scope>
</reference>
<dbReference type="Proteomes" id="UP000887116">
    <property type="component" value="Unassembled WGS sequence"/>
</dbReference>